<dbReference type="InterPro" id="IPR050079">
    <property type="entry name" value="DEAD_box_RNA_helicase"/>
</dbReference>
<evidence type="ECO:0000256" key="2">
    <source>
        <dbReference type="ARBA" id="ARBA00022801"/>
    </source>
</evidence>
<dbReference type="GO" id="GO:0016787">
    <property type="term" value="F:hydrolase activity"/>
    <property type="evidence" value="ECO:0007669"/>
    <property type="project" value="UniProtKB-KW"/>
</dbReference>
<dbReference type="PANTHER" id="PTHR47959">
    <property type="entry name" value="ATP-DEPENDENT RNA HELICASE RHLE-RELATED"/>
    <property type="match status" value="1"/>
</dbReference>
<dbReference type="AlphaFoldDB" id="A0A382Z7U6"/>
<gene>
    <name evidence="6" type="ORF">METZ01_LOCUS444029</name>
</gene>
<feature type="non-terminal residue" evidence="6">
    <location>
        <position position="1"/>
    </location>
</feature>
<evidence type="ECO:0000259" key="5">
    <source>
        <dbReference type="PROSITE" id="PS51195"/>
    </source>
</evidence>
<sequence length="56" mass="6211">MQNFNLFKIEDTLKDSITRMKFKEPTPIQNQAIPVALEGKDILGTAQTGTGKTLAF</sequence>
<dbReference type="GO" id="GO:0005524">
    <property type="term" value="F:ATP binding"/>
    <property type="evidence" value="ECO:0007669"/>
    <property type="project" value="UniProtKB-KW"/>
</dbReference>
<dbReference type="InterPro" id="IPR027417">
    <property type="entry name" value="P-loop_NTPase"/>
</dbReference>
<dbReference type="InterPro" id="IPR014014">
    <property type="entry name" value="RNA_helicase_DEAD_Q_motif"/>
</dbReference>
<proteinExistence type="predicted"/>
<evidence type="ECO:0000256" key="4">
    <source>
        <dbReference type="ARBA" id="ARBA00022840"/>
    </source>
</evidence>
<dbReference type="InterPro" id="IPR011545">
    <property type="entry name" value="DEAD/DEAH_box_helicase_dom"/>
</dbReference>
<organism evidence="6">
    <name type="scientific">marine metagenome</name>
    <dbReference type="NCBI Taxonomy" id="408172"/>
    <lineage>
        <taxon>unclassified sequences</taxon>
        <taxon>metagenomes</taxon>
        <taxon>ecological metagenomes</taxon>
    </lineage>
</organism>
<feature type="domain" description="DEAD-box RNA helicase Q" evidence="5">
    <location>
        <begin position="2"/>
        <end position="30"/>
    </location>
</feature>
<dbReference type="Pfam" id="PF00270">
    <property type="entry name" value="DEAD"/>
    <property type="match status" value="1"/>
</dbReference>
<dbReference type="GO" id="GO:0005829">
    <property type="term" value="C:cytosol"/>
    <property type="evidence" value="ECO:0007669"/>
    <property type="project" value="TreeGrafter"/>
</dbReference>
<dbReference type="SUPFAM" id="SSF52540">
    <property type="entry name" value="P-loop containing nucleoside triphosphate hydrolases"/>
    <property type="match status" value="1"/>
</dbReference>
<evidence type="ECO:0000256" key="1">
    <source>
        <dbReference type="ARBA" id="ARBA00022741"/>
    </source>
</evidence>
<reference evidence="6" key="1">
    <citation type="submission" date="2018-05" db="EMBL/GenBank/DDBJ databases">
        <authorList>
            <person name="Lanie J.A."/>
            <person name="Ng W.-L."/>
            <person name="Kazmierczak K.M."/>
            <person name="Andrzejewski T.M."/>
            <person name="Davidsen T.M."/>
            <person name="Wayne K.J."/>
            <person name="Tettelin H."/>
            <person name="Glass J.I."/>
            <person name="Rusch D."/>
            <person name="Podicherti R."/>
            <person name="Tsui H.-C.T."/>
            <person name="Winkler M.E."/>
        </authorList>
    </citation>
    <scope>NUCLEOTIDE SEQUENCE</scope>
</reference>
<keyword evidence="2" id="KW-0378">Hydrolase</keyword>
<name>A0A382Z7U6_9ZZZZ</name>
<keyword evidence="4" id="KW-0067">ATP-binding</keyword>
<dbReference type="PROSITE" id="PS51195">
    <property type="entry name" value="Q_MOTIF"/>
    <property type="match status" value="1"/>
</dbReference>
<dbReference type="GO" id="GO:0003724">
    <property type="term" value="F:RNA helicase activity"/>
    <property type="evidence" value="ECO:0007669"/>
    <property type="project" value="InterPro"/>
</dbReference>
<feature type="non-terminal residue" evidence="6">
    <location>
        <position position="56"/>
    </location>
</feature>
<dbReference type="GO" id="GO:0003676">
    <property type="term" value="F:nucleic acid binding"/>
    <property type="evidence" value="ECO:0007669"/>
    <property type="project" value="InterPro"/>
</dbReference>
<dbReference type="PANTHER" id="PTHR47959:SF13">
    <property type="entry name" value="ATP-DEPENDENT RNA HELICASE RHLE"/>
    <property type="match status" value="1"/>
</dbReference>
<dbReference type="Gene3D" id="3.40.50.300">
    <property type="entry name" value="P-loop containing nucleotide triphosphate hydrolases"/>
    <property type="match status" value="1"/>
</dbReference>
<keyword evidence="3" id="KW-0347">Helicase</keyword>
<evidence type="ECO:0000256" key="3">
    <source>
        <dbReference type="ARBA" id="ARBA00022806"/>
    </source>
</evidence>
<evidence type="ECO:0000313" key="6">
    <source>
        <dbReference type="EMBL" id="SVD91175.1"/>
    </source>
</evidence>
<dbReference type="EMBL" id="UINC01181469">
    <property type="protein sequence ID" value="SVD91175.1"/>
    <property type="molecule type" value="Genomic_DNA"/>
</dbReference>
<keyword evidence="1" id="KW-0547">Nucleotide-binding</keyword>
<protein>
    <recommendedName>
        <fullName evidence="5">DEAD-box RNA helicase Q domain-containing protein</fullName>
    </recommendedName>
</protein>
<accession>A0A382Z7U6</accession>